<feature type="compositionally biased region" description="Low complexity" evidence="3">
    <location>
        <begin position="38"/>
        <end position="49"/>
    </location>
</feature>
<evidence type="ECO:0000256" key="2">
    <source>
        <dbReference type="ARBA" id="ARBA00022598"/>
    </source>
</evidence>
<reference evidence="6 7" key="1">
    <citation type="submission" date="2020-07" db="EMBL/GenBank/DDBJ databases">
        <title>Comparative genomics of pyrophilous fungi reveals a link between fire events and developmental genes.</title>
        <authorList>
            <consortium name="DOE Joint Genome Institute"/>
            <person name="Steindorff A.S."/>
            <person name="Carver A."/>
            <person name="Calhoun S."/>
            <person name="Stillman K."/>
            <person name="Liu H."/>
            <person name="Lipzen A."/>
            <person name="Pangilinan J."/>
            <person name="Labutti K."/>
            <person name="Bruns T.D."/>
            <person name="Grigoriev I.V."/>
        </authorList>
    </citation>
    <scope>NUCLEOTIDE SEQUENCE [LARGE SCALE GENOMIC DNA]</scope>
    <source>
        <strain evidence="6 7">CBS 144469</strain>
    </source>
</reference>
<dbReference type="AlphaFoldDB" id="A0A8H6M1K9"/>
<name>A0A8H6M1K9_9AGAR</name>
<dbReference type="GO" id="GO:0016405">
    <property type="term" value="F:CoA-ligase activity"/>
    <property type="evidence" value="ECO:0007669"/>
    <property type="project" value="TreeGrafter"/>
</dbReference>
<evidence type="ECO:0000256" key="3">
    <source>
        <dbReference type="SAM" id="MobiDB-lite"/>
    </source>
</evidence>
<organism evidence="6 7">
    <name type="scientific">Ephemerocybe angulata</name>
    <dbReference type="NCBI Taxonomy" id="980116"/>
    <lineage>
        <taxon>Eukaryota</taxon>
        <taxon>Fungi</taxon>
        <taxon>Dikarya</taxon>
        <taxon>Basidiomycota</taxon>
        <taxon>Agaricomycotina</taxon>
        <taxon>Agaricomycetes</taxon>
        <taxon>Agaricomycetidae</taxon>
        <taxon>Agaricales</taxon>
        <taxon>Agaricineae</taxon>
        <taxon>Psathyrellaceae</taxon>
        <taxon>Ephemerocybe</taxon>
    </lineage>
</organism>
<dbReference type="InterPro" id="IPR018247">
    <property type="entry name" value="EF_Hand_1_Ca_BS"/>
</dbReference>
<dbReference type="InterPro" id="IPR042099">
    <property type="entry name" value="ANL_N_sf"/>
</dbReference>
<keyword evidence="2" id="KW-0436">Ligase</keyword>
<dbReference type="Proteomes" id="UP000521943">
    <property type="component" value="Unassembled WGS sequence"/>
</dbReference>
<keyword evidence="4" id="KW-0812">Transmembrane</keyword>
<evidence type="ECO:0000259" key="5">
    <source>
        <dbReference type="Pfam" id="PF00501"/>
    </source>
</evidence>
<protein>
    <submittedName>
        <fullName evidence="6">AMP binding protein</fullName>
    </submittedName>
</protein>
<comment type="similarity">
    <text evidence="1">Belongs to the ATP-dependent AMP-binding enzyme family.</text>
</comment>
<sequence>MSSSPSSQSPPKIYTSHLPPVQVAQQSVWSFLFHEDSNSSSLASPASASTHEVAPPSPPDDNYLSDPDANADSAVAYIDFDTSRSLTFYEVKKSSLRLAWGLKRTMGLKKGDFVMFFSPNSLAWPIVLFGCVAVGLRITFAPCTSTARELAAQYEDSRPKVLFAARQLLEVTRRMFALVREEMKFGRVVVMDLDSGTGGGSDKQSRTERELCDLIKEDAGQLLLPEPFDGSRAEETVFVCYSSGTTGKPKGVETSHKNVCTVLRTTQAVWKGCEAPHDVYIAILPFYHIFGLLMLLHYPPMRRRPVVLLSDGFKPETFCQAVQKYRVTTVCLVPPIMQALATDPCVENYDLSSLTNLTSGASFLSAQVANKCLSRLRGRGAKSIIAIQGCGSTETSCPALIVPPRDSVRKFGCVGVLVPNLEARLVHEDGSDVQDGERGEMWVRGPTVFKGYLNRVEGTQEAFANASLGRGLEEGRGGRWYKTGDMMRVDEEGYWYIVDRKKEMIKWKGIQIAPAEIEAILSENEEVGDVGVVGVPDGGGTGDELVRAYIRPSNPTLLQDTSTKYAFQQRIEIWFRGQVGYPKWLRGGVRAVEVVPKG</sequence>
<comment type="caution">
    <text evidence="6">The sequence shown here is derived from an EMBL/GenBank/DDBJ whole genome shotgun (WGS) entry which is preliminary data.</text>
</comment>
<dbReference type="Pfam" id="PF00501">
    <property type="entry name" value="AMP-binding"/>
    <property type="match status" value="1"/>
</dbReference>
<dbReference type="InterPro" id="IPR000873">
    <property type="entry name" value="AMP-dep_synth/lig_dom"/>
</dbReference>
<keyword evidence="4" id="KW-0472">Membrane</keyword>
<dbReference type="SUPFAM" id="SSF56801">
    <property type="entry name" value="Acetyl-CoA synthetase-like"/>
    <property type="match status" value="1"/>
</dbReference>
<feature type="region of interest" description="Disordered" evidence="3">
    <location>
        <begin position="38"/>
        <end position="66"/>
    </location>
</feature>
<keyword evidence="7" id="KW-1185">Reference proteome</keyword>
<feature type="transmembrane region" description="Helical" evidence="4">
    <location>
        <begin position="113"/>
        <end position="136"/>
    </location>
</feature>
<evidence type="ECO:0000313" key="6">
    <source>
        <dbReference type="EMBL" id="KAF6751040.1"/>
    </source>
</evidence>
<feature type="transmembrane region" description="Helical" evidence="4">
    <location>
        <begin position="279"/>
        <end position="298"/>
    </location>
</feature>
<dbReference type="EMBL" id="JACGCI010000053">
    <property type="protein sequence ID" value="KAF6751040.1"/>
    <property type="molecule type" value="Genomic_DNA"/>
</dbReference>
<dbReference type="InterPro" id="IPR045851">
    <property type="entry name" value="AMP-bd_C_sf"/>
</dbReference>
<gene>
    <name evidence="6" type="ORF">DFP72DRAFT_503533</name>
</gene>
<dbReference type="PANTHER" id="PTHR24096:SF149">
    <property type="entry name" value="AMP-BINDING DOMAIN-CONTAINING PROTEIN-RELATED"/>
    <property type="match status" value="1"/>
</dbReference>
<proteinExistence type="inferred from homology"/>
<keyword evidence="4" id="KW-1133">Transmembrane helix</keyword>
<feature type="domain" description="AMP-dependent synthetase/ligase" evidence="5">
    <location>
        <begin position="73"/>
        <end position="453"/>
    </location>
</feature>
<dbReference type="PROSITE" id="PS00018">
    <property type="entry name" value="EF_HAND_1"/>
    <property type="match status" value="1"/>
</dbReference>
<dbReference type="InterPro" id="IPR020845">
    <property type="entry name" value="AMP-binding_CS"/>
</dbReference>
<dbReference type="OrthoDB" id="1898221at2759"/>
<evidence type="ECO:0000256" key="4">
    <source>
        <dbReference type="SAM" id="Phobius"/>
    </source>
</evidence>
<dbReference type="PROSITE" id="PS00455">
    <property type="entry name" value="AMP_BINDING"/>
    <property type="match status" value="1"/>
</dbReference>
<dbReference type="PANTHER" id="PTHR24096">
    <property type="entry name" value="LONG-CHAIN-FATTY-ACID--COA LIGASE"/>
    <property type="match status" value="1"/>
</dbReference>
<accession>A0A8H6M1K9</accession>
<dbReference type="Gene3D" id="3.40.50.12780">
    <property type="entry name" value="N-terminal domain of ligase-like"/>
    <property type="match status" value="1"/>
</dbReference>
<dbReference type="Gene3D" id="3.30.300.30">
    <property type="match status" value="1"/>
</dbReference>
<evidence type="ECO:0000256" key="1">
    <source>
        <dbReference type="ARBA" id="ARBA00006432"/>
    </source>
</evidence>
<evidence type="ECO:0000313" key="7">
    <source>
        <dbReference type="Proteomes" id="UP000521943"/>
    </source>
</evidence>